<protein>
    <submittedName>
        <fullName evidence="1">Uncharacterized protein</fullName>
    </submittedName>
</protein>
<accession>A0AC60PEQ0</accession>
<reference evidence="1 2" key="1">
    <citation type="journal article" date="2020" name="Cell">
        <title>Large-Scale Comparative Analyses of Tick Genomes Elucidate Their Genetic Diversity and Vector Capacities.</title>
        <authorList>
            <consortium name="Tick Genome and Microbiome Consortium (TIGMIC)"/>
            <person name="Jia N."/>
            <person name="Wang J."/>
            <person name="Shi W."/>
            <person name="Du L."/>
            <person name="Sun Y."/>
            <person name="Zhan W."/>
            <person name="Jiang J.F."/>
            <person name="Wang Q."/>
            <person name="Zhang B."/>
            <person name="Ji P."/>
            <person name="Bell-Sakyi L."/>
            <person name="Cui X.M."/>
            <person name="Yuan T.T."/>
            <person name="Jiang B.G."/>
            <person name="Yang W.F."/>
            <person name="Lam T.T."/>
            <person name="Chang Q.C."/>
            <person name="Ding S.J."/>
            <person name="Wang X.J."/>
            <person name="Zhu J.G."/>
            <person name="Ruan X.D."/>
            <person name="Zhao L."/>
            <person name="Wei J.T."/>
            <person name="Ye R.Z."/>
            <person name="Que T.C."/>
            <person name="Du C.H."/>
            <person name="Zhou Y.H."/>
            <person name="Cheng J.X."/>
            <person name="Dai P.F."/>
            <person name="Guo W.B."/>
            <person name="Han X.H."/>
            <person name="Huang E.J."/>
            <person name="Li L.F."/>
            <person name="Wei W."/>
            <person name="Gao Y.C."/>
            <person name="Liu J.Z."/>
            <person name="Shao H.Z."/>
            <person name="Wang X."/>
            <person name="Wang C.C."/>
            <person name="Yang T.C."/>
            <person name="Huo Q.B."/>
            <person name="Li W."/>
            <person name="Chen H.Y."/>
            <person name="Chen S.E."/>
            <person name="Zhou L.G."/>
            <person name="Ni X.B."/>
            <person name="Tian J.H."/>
            <person name="Sheng Y."/>
            <person name="Liu T."/>
            <person name="Pan Y.S."/>
            <person name="Xia L.Y."/>
            <person name="Li J."/>
            <person name="Zhao F."/>
            <person name="Cao W.C."/>
        </authorList>
    </citation>
    <scope>NUCLEOTIDE SEQUENCE [LARGE SCALE GENOMIC DNA]</scope>
    <source>
        <strain evidence="1">Iper-2018</strain>
    </source>
</reference>
<organism evidence="1 2">
    <name type="scientific">Ixodes persulcatus</name>
    <name type="common">Taiga tick</name>
    <dbReference type="NCBI Taxonomy" id="34615"/>
    <lineage>
        <taxon>Eukaryota</taxon>
        <taxon>Metazoa</taxon>
        <taxon>Ecdysozoa</taxon>
        <taxon>Arthropoda</taxon>
        <taxon>Chelicerata</taxon>
        <taxon>Arachnida</taxon>
        <taxon>Acari</taxon>
        <taxon>Parasitiformes</taxon>
        <taxon>Ixodida</taxon>
        <taxon>Ixodoidea</taxon>
        <taxon>Ixodidae</taxon>
        <taxon>Ixodinae</taxon>
        <taxon>Ixodes</taxon>
    </lineage>
</organism>
<dbReference type="EMBL" id="JABSTQ010010791">
    <property type="protein sequence ID" value="KAG0417891.1"/>
    <property type="molecule type" value="Genomic_DNA"/>
</dbReference>
<proteinExistence type="predicted"/>
<name>A0AC60PEQ0_IXOPE</name>
<gene>
    <name evidence="1" type="ORF">HPB47_005279</name>
</gene>
<evidence type="ECO:0000313" key="1">
    <source>
        <dbReference type="EMBL" id="KAG0417891.1"/>
    </source>
</evidence>
<feature type="non-terminal residue" evidence="1">
    <location>
        <position position="162"/>
    </location>
</feature>
<dbReference type="Proteomes" id="UP000805193">
    <property type="component" value="Unassembled WGS sequence"/>
</dbReference>
<keyword evidence="2" id="KW-1185">Reference proteome</keyword>
<sequence length="162" mass="18289">MLEIACETFVNSLVLSEEQRDELEIETRGQADSPRWKDERRKRPPLRLYGRDNEPKAIERLETDKGVNVKKCGLFVDREYPYLAATPDGLVGEDTVVEVKCPENSKDLTPLEGVQKKKIAFCEEVEIGGAKTGAIALKKSSNHWYQVPGQLHITGRTNCLFV</sequence>
<evidence type="ECO:0000313" key="2">
    <source>
        <dbReference type="Proteomes" id="UP000805193"/>
    </source>
</evidence>
<comment type="caution">
    <text evidence="1">The sequence shown here is derived from an EMBL/GenBank/DDBJ whole genome shotgun (WGS) entry which is preliminary data.</text>
</comment>